<dbReference type="Gene3D" id="3.40.366.10">
    <property type="entry name" value="Malonyl-Coenzyme A Acyl Carrier Protein, domain 2"/>
    <property type="match status" value="1"/>
</dbReference>
<evidence type="ECO:0000313" key="11">
    <source>
        <dbReference type="EMBL" id="MEE4597189.1"/>
    </source>
</evidence>
<evidence type="ECO:0000256" key="5">
    <source>
        <dbReference type="ARBA" id="ARBA00023194"/>
    </source>
</evidence>
<dbReference type="Gene3D" id="6.10.140.1830">
    <property type="match status" value="1"/>
</dbReference>
<dbReference type="PROSITE" id="PS00606">
    <property type="entry name" value="KS3_1"/>
    <property type="match status" value="1"/>
</dbReference>
<protein>
    <submittedName>
        <fullName evidence="11">SDR family NAD(P)-dependent oxidoreductase</fullName>
    </submittedName>
</protein>
<dbReference type="Pfam" id="PF00698">
    <property type="entry name" value="Acyl_transf_1"/>
    <property type="match status" value="1"/>
</dbReference>
<feature type="domain" description="Carrier" evidence="9">
    <location>
        <begin position="1474"/>
        <end position="1549"/>
    </location>
</feature>
<dbReference type="InterPro" id="IPR057326">
    <property type="entry name" value="KR_dom"/>
</dbReference>
<evidence type="ECO:0000256" key="7">
    <source>
        <dbReference type="ARBA" id="ARBA00023315"/>
    </source>
</evidence>
<sequence length="1637" mass="173138">MSTEPTASDVPGRSRESAGATASPQPTEEKYRDYLKRVTADLRQAKQRLRTEREQATEPIAIVGMGCRFPGGVQSPQDLWELVAAEVDAIGPLPADRGWPLDTLYDPDPDRPGKSYVMESGILHDAAGFDAEFFGISPREARAMDPQHRLLLETSWEALEHAGIPPTSLRGSTTGAYVGLSPFGYGPQSAEVPADAEGHVVTGGAPAVASGRISYLFGLEGPAMTVDTACSAGLVALHLACESLRRDECGLALVAGAAVIATPMVFTEFSKQRALARDGRCKAFSADADGTSWSEGCGVLIVERLSAARRNGHRVLALVRGSALNQDGASNGLTAPNGPSQQRVIEAALTAARVAADQVDMVEAHGTGTPLGDPIEAQALLATYGQGRNADRPLRLGSLKSNIGHTQAAAGIAGVIKTVLALRNGVMPKTLHVSRPTTQVDWSAGQVELLREALPWPEVDRPRRAAVSAFGVSGTNAHVILEYDARPAEPDTEAESTLPPASPGPVPVVLSARSSAGLAAQAARLHRHLLATPGAEPADVAWSLATTRAHLHHRAAVVAPDRTALLAGLRCLADGLDLPRNVVTGTVTTSRKVALMFPGQGSQWPGMARELLASSPVFAESLHECARVIDEMAGWSLIGVVTGADGQRFDEVDVLQPALFAVMVSLAKLWRSYGIDVHGVVGHSQGEIAAAYISGALSLADAARIVVTRSRLLTKVAGRGGALAVGLSAQSATDRITPWDGKLSIAAVNGADSVVVSGEAGALREFQEGCQADRVWSRRVDVAGIAAHSAEIESVRDELVAALQGIEPREAAVPFYSTVTGTRLTGRELDPEYWYRNLREPVRFLDITEAMVADGFGFFIEASPHPQLTVGTNQTLKAAESDGTVLGSLRRDMGGPEQMLLSMGEGYVHGLPVDWTRVLEPGERLPLPTYAFQHEHYWLTAADTAGAVTETDARFWDAVEREDLEQLAQELGTDAGMAEVLPALARWRREGRRRSRLDSLRYRIAWRAVTEPPSAAKVPGRWLLVGDDGRTKEVERLFEAAEVLSSVGAERAGLVERLGGADPFDAVAYVGRDAERLLVLVQALGDMEVTAPLWCLTTGAVSTGPSDPPADPHGAALWGLGRVVALERPDRWGGLVDLPDSLDDRTAGLLAGVLATADDEDQLAVRSNGVWARRLAHAATAESPGEWKPSGTVLITGGTGAIGGAVARWLAEQGGCSLVLVSRRGPDAPGAAELTAELEATETPVRIIAADVADDAAMTRVLSGVTEEFGPLRSVFHAAGVPQSTPLEDMTADEFHEVVSAKIDGARVLDELLCDTELDAFVVFSSISAVWGSSRSGAYAAGNAYLDALVERRRARTAVGTSVAWGFWGDGGMVDAETAPLLRRIGLVPLSPQDGIASLHLALANDDVAVAVAEVDWEPFAATYAAARPRPLIEDLEEVRQASLRGEAGPRVESVPAEVFRREMLALGPAERLAAMTRLVRTEAAAQLGWSDPERVEPHRAFRDLGLDSLASVGLRKRLDGRTGLQTPVTLAFDHPTPAEAAAFLLELLLPDGAGHDPAVHAENELDRLEAALAGLEAGSVGRARITMRLSSILARWKEAGPSSAPPGADEDAADASLADASDDELLDALGREFGIS</sequence>
<dbReference type="SMART" id="SM00822">
    <property type="entry name" value="PKS_KR"/>
    <property type="match status" value="1"/>
</dbReference>
<dbReference type="SUPFAM" id="SSF52151">
    <property type="entry name" value="FabD/lysophospholipase-like"/>
    <property type="match status" value="1"/>
</dbReference>
<dbReference type="PANTHER" id="PTHR43775:SF51">
    <property type="entry name" value="INACTIVE PHENOLPHTHIOCEROL SYNTHESIS POLYKETIDE SYNTHASE TYPE I PKS1-RELATED"/>
    <property type="match status" value="1"/>
</dbReference>
<keyword evidence="7" id="KW-0012">Acyltransferase</keyword>
<dbReference type="Pfam" id="PF16197">
    <property type="entry name" value="KAsynt_C_assoc"/>
    <property type="match status" value="1"/>
</dbReference>
<comment type="cofactor">
    <cofactor evidence="1">
        <name>pantetheine 4'-phosphate</name>
        <dbReference type="ChEBI" id="CHEBI:47942"/>
    </cofactor>
</comment>
<dbReference type="InterPro" id="IPR014030">
    <property type="entry name" value="Ketoacyl_synth_N"/>
</dbReference>
<keyword evidence="6" id="KW-0511">Multifunctional enzyme</keyword>
<keyword evidence="4" id="KW-0808">Transferase</keyword>
<dbReference type="InterPro" id="IPR016035">
    <property type="entry name" value="Acyl_Trfase/lysoPLipase"/>
</dbReference>
<dbReference type="Pfam" id="PF00109">
    <property type="entry name" value="ketoacyl-synt"/>
    <property type="match status" value="1"/>
</dbReference>
<dbReference type="InterPro" id="IPR015083">
    <property type="entry name" value="NorB/c/GfsB-D-like_docking"/>
</dbReference>
<dbReference type="Gene3D" id="3.40.50.720">
    <property type="entry name" value="NAD(P)-binding Rossmann-like Domain"/>
    <property type="match status" value="1"/>
</dbReference>
<dbReference type="EMBL" id="JAZBJO010000032">
    <property type="protein sequence ID" value="MEE4597189.1"/>
    <property type="molecule type" value="Genomic_DNA"/>
</dbReference>
<dbReference type="InterPro" id="IPR014031">
    <property type="entry name" value="Ketoacyl_synth_C"/>
</dbReference>
<dbReference type="InterPro" id="IPR001227">
    <property type="entry name" value="Ac_transferase_dom_sf"/>
</dbReference>
<dbReference type="InterPro" id="IPR016036">
    <property type="entry name" value="Malonyl_transacylase_ACP-bd"/>
</dbReference>
<dbReference type="InterPro" id="IPR050091">
    <property type="entry name" value="PKS_NRPS_Biosynth_Enz"/>
</dbReference>
<dbReference type="Pfam" id="PF18369">
    <property type="entry name" value="PKS_DE"/>
    <property type="match status" value="1"/>
</dbReference>
<dbReference type="Pfam" id="PF02801">
    <property type="entry name" value="Ketoacyl-synt_C"/>
    <property type="match status" value="1"/>
</dbReference>
<dbReference type="CDD" id="cd00833">
    <property type="entry name" value="PKS"/>
    <property type="match status" value="1"/>
</dbReference>
<evidence type="ECO:0000313" key="12">
    <source>
        <dbReference type="Proteomes" id="UP001354709"/>
    </source>
</evidence>
<dbReference type="InterPro" id="IPR020806">
    <property type="entry name" value="PKS_PP-bd"/>
</dbReference>
<dbReference type="Proteomes" id="UP001354709">
    <property type="component" value="Unassembled WGS sequence"/>
</dbReference>
<dbReference type="SMART" id="SM00823">
    <property type="entry name" value="PKS_PP"/>
    <property type="match status" value="1"/>
</dbReference>
<dbReference type="InterPro" id="IPR020841">
    <property type="entry name" value="PKS_Beta-ketoAc_synthase_dom"/>
</dbReference>
<evidence type="ECO:0000256" key="1">
    <source>
        <dbReference type="ARBA" id="ARBA00001957"/>
    </source>
</evidence>
<dbReference type="NCBIfam" id="NF045894">
    <property type="entry name" value="PKS_plus_SDR"/>
    <property type="match status" value="1"/>
</dbReference>
<dbReference type="PROSITE" id="PS00012">
    <property type="entry name" value="PHOSPHOPANTETHEINE"/>
    <property type="match status" value="1"/>
</dbReference>
<dbReference type="SUPFAM" id="SSF53901">
    <property type="entry name" value="Thiolase-like"/>
    <property type="match status" value="1"/>
</dbReference>
<accession>A0ABU7Q999</accession>
<dbReference type="InterPro" id="IPR036299">
    <property type="entry name" value="Polyketide_synth_docking_sf"/>
</dbReference>
<dbReference type="Pfam" id="PF00550">
    <property type="entry name" value="PP-binding"/>
    <property type="match status" value="1"/>
</dbReference>
<organism evidence="11 12">
    <name type="scientific">Streptomyces asiaticus subsp. ignotus</name>
    <dbReference type="NCBI Taxonomy" id="3098222"/>
    <lineage>
        <taxon>Bacteria</taxon>
        <taxon>Bacillati</taxon>
        <taxon>Actinomycetota</taxon>
        <taxon>Actinomycetes</taxon>
        <taxon>Kitasatosporales</taxon>
        <taxon>Streptomycetaceae</taxon>
        <taxon>Streptomyces</taxon>
        <taxon>Streptomyces violaceusniger group</taxon>
    </lineage>
</organism>
<feature type="domain" description="Ketosynthase family 3 (KS3)" evidence="10">
    <location>
        <begin position="57"/>
        <end position="483"/>
    </location>
</feature>
<dbReference type="CDD" id="cd08952">
    <property type="entry name" value="KR_1_SDR_x"/>
    <property type="match status" value="1"/>
</dbReference>
<dbReference type="InterPro" id="IPR014043">
    <property type="entry name" value="Acyl_transferase_dom"/>
</dbReference>
<dbReference type="SUPFAM" id="SSF51735">
    <property type="entry name" value="NAD(P)-binding Rossmann-fold domains"/>
    <property type="match status" value="2"/>
</dbReference>
<keyword evidence="5" id="KW-0045">Antibiotic biosynthesis</keyword>
<feature type="region of interest" description="Disordered" evidence="8">
    <location>
        <begin position="1599"/>
        <end position="1620"/>
    </location>
</feature>
<keyword evidence="3" id="KW-0597">Phosphoprotein</keyword>
<evidence type="ECO:0000256" key="2">
    <source>
        <dbReference type="ARBA" id="ARBA00022450"/>
    </source>
</evidence>
<evidence type="ECO:0000259" key="10">
    <source>
        <dbReference type="PROSITE" id="PS52004"/>
    </source>
</evidence>
<evidence type="ECO:0000256" key="6">
    <source>
        <dbReference type="ARBA" id="ARBA00023268"/>
    </source>
</evidence>
<dbReference type="InterPro" id="IPR009081">
    <property type="entry name" value="PP-bd_ACP"/>
</dbReference>
<dbReference type="InterPro" id="IPR006162">
    <property type="entry name" value="Ppantetheine_attach_site"/>
</dbReference>
<dbReference type="InterPro" id="IPR032821">
    <property type="entry name" value="PKS_assoc"/>
</dbReference>
<evidence type="ECO:0000256" key="4">
    <source>
        <dbReference type="ARBA" id="ARBA00022679"/>
    </source>
</evidence>
<name>A0ABU7Q999_9ACTN</name>
<dbReference type="InterPro" id="IPR036291">
    <property type="entry name" value="NAD(P)-bd_dom_sf"/>
</dbReference>
<reference evidence="11 12" key="1">
    <citation type="submission" date="2023-11" db="EMBL/GenBank/DDBJ databases">
        <title>30 novel species of actinomycetes from the DSMZ collection.</title>
        <authorList>
            <person name="Nouioui I."/>
        </authorList>
    </citation>
    <scope>NUCLEOTIDE SEQUENCE [LARGE SCALE GENOMIC DNA]</scope>
    <source>
        <strain evidence="11 12">DSM 41524</strain>
    </source>
</reference>
<dbReference type="SUPFAM" id="SSF101173">
    <property type="entry name" value="Docking domain B of the erythromycin polyketide synthase (DEBS)"/>
    <property type="match status" value="1"/>
</dbReference>
<dbReference type="Pfam" id="PF08990">
    <property type="entry name" value="Docking"/>
    <property type="match status" value="1"/>
</dbReference>
<dbReference type="PROSITE" id="PS50075">
    <property type="entry name" value="CARRIER"/>
    <property type="match status" value="1"/>
</dbReference>
<evidence type="ECO:0000256" key="3">
    <source>
        <dbReference type="ARBA" id="ARBA00022553"/>
    </source>
</evidence>
<dbReference type="Gene3D" id="1.10.1200.10">
    <property type="entry name" value="ACP-like"/>
    <property type="match status" value="1"/>
</dbReference>
<keyword evidence="12" id="KW-1185">Reference proteome</keyword>
<dbReference type="InterPro" id="IPR018201">
    <property type="entry name" value="Ketoacyl_synth_AS"/>
</dbReference>
<dbReference type="Gene3D" id="3.40.47.10">
    <property type="match status" value="1"/>
</dbReference>
<dbReference type="SMART" id="SM01294">
    <property type="entry name" value="PKS_PP_betabranch"/>
    <property type="match status" value="1"/>
</dbReference>
<dbReference type="Pfam" id="PF08659">
    <property type="entry name" value="KR"/>
    <property type="match status" value="1"/>
</dbReference>
<dbReference type="InterPro" id="IPR016039">
    <property type="entry name" value="Thiolase-like"/>
</dbReference>
<dbReference type="InterPro" id="IPR041618">
    <property type="entry name" value="PKS_DE"/>
</dbReference>
<dbReference type="SMART" id="SM00827">
    <property type="entry name" value="PKS_AT"/>
    <property type="match status" value="1"/>
</dbReference>
<dbReference type="Gene3D" id="3.30.70.3290">
    <property type="match status" value="1"/>
</dbReference>
<dbReference type="SUPFAM" id="SSF55048">
    <property type="entry name" value="Probable ACP-binding domain of malonyl-CoA ACP transacylase"/>
    <property type="match status" value="1"/>
</dbReference>
<proteinExistence type="predicted"/>
<dbReference type="SUPFAM" id="SSF47336">
    <property type="entry name" value="ACP-like"/>
    <property type="match status" value="1"/>
</dbReference>
<dbReference type="InterPro" id="IPR036736">
    <property type="entry name" value="ACP-like_sf"/>
</dbReference>
<dbReference type="PANTHER" id="PTHR43775">
    <property type="entry name" value="FATTY ACID SYNTHASE"/>
    <property type="match status" value="1"/>
</dbReference>
<comment type="caution">
    <text evidence="11">The sequence shown here is derived from an EMBL/GenBank/DDBJ whole genome shotgun (WGS) entry which is preliminary data.</text>
</comment>
<evidence type="ECO:0000259" key="9">
    <source>
        <dbReference type="PROSITE" id="PS50075"/>
    </source>
</evidence>
<gene>
    <name evidence="11" type="ORF">V2J94_35770</name>
</gene>
<dbReference type="RefSeq" id="WP_330813882.1">
    <property type="nucleotide sequence ID" value="NZ_JAZBJO010000032.1"/>
</dbReference>
<dbReference type="PROSITE" id="PS52004">
    <property type="entry name" value="KS3_2"/>
    <property type="match status" value="1"/>
</dbReference>
<dbReference type="SMART" id="SM00825">
    <property type="entry name" value="PKS_KS"/>
    <property type="match status" value="1"/>
</dbReference>
<evidence type="ECO:0000256" key="8">
    <source>
        <dbReference type="SAM" id="MobiDB-lite"/>
    </source>
</evidence>
<dbReference type="InterPro" id="IPR013968">
    <property type="entry name" value="PKS_KR"/>
</dbReference>
<feature type="region of interest" description="Disordered" evidence="8">
    <location>
        <begin position="1"/>
        <end position="32"/>
    </location>
</feature>
<keyword evidence="2" id="KW-0596">Phosphopantetheine</keyword>